<evidence type="ECO:0000256" key="1">
    <source>
        <dbReference type="SAM" id="MobiDB-lite"/>
    </source>
</evidence>
<dbReference type="AlphaFoldDB" id="A0A560DJF5"/>
<accession>A0A560DJF5</accession>
<evidence type="ECO:0000313" key="4">
    <source>
        <dbReference type="Proteomes" id="UP000319949"/>
    </source>
</evidence>
<feature type="region of interest" description="Disordered" evidence="1">
    <location>
        <begin position="76"/>
        <end position="95"/>
    </location>
</feature>
<comment type="caution">
    <text evidence="3">The sequence shown here is derived from an EMBL/GenBank/DDBJ whole genome shotgun (WGS) entry which is preliminary data.</text>
</comment>
<feature type="compositionally biased region" description="Basic and acidic residues" evidence="1">
    <location>
        <begin position="85"/>
        <end position="95"/>
    </location>
</feature>
<evidence type="ECO:0000256" key="2">
    <source>
        <dbReference type="SAM" id="SignalP"/>
    </source>
</evidence>
<feature type="signal peptide" evidence="2">
    <location>
        <begin position="1"/>
        <end position="33"/>
    </location>
</feature>
<sequence>MEFKHSSIMKRHALAVAMAAVVASIAAGSLAMADDRPATPPAQDKMGMGADGHDMMGMGSNGSGAMSGMKAMKCCGQGGMSRAGQDSDKKQDEKK</sequence>
<protein>
    <recommendedName>
        <fullName evidence="5">Pentapeptide MXKDX repeat protein</fullName>
    </recommendedName>
</protein>
<dbReference type="STRING" id="1803665.GCA_001641335_00972"/>
<evidence type="ECO:0000313" key="3">
    <source>
        <dbReference type="EMBL" id="TWA97245.1"/>
    </source>
</evidence>
<evidence type="ECO:0008006" key="5">
    <source>
        <dbReference type="Google" id="ProtNLM"/>
    </source>
</evidence>
<dbReference type="EMBL" id="VITK01000006">
    <property type="protein sequence ID" value="TWA97245.1"/>
    <property type="molecule type" value="Genomic_DNA"/>
</dbReference>
<dbReference type="Proteomes" id="UP000319949">
    <property type="component" value="Unassembled WGS sequence"/>
</dbReference>
<keyword evidence="4" id="KW-1185">Reference proteome</keyword>
<reference evidence="3 4" key="1">
    <citation type="submission" date="2019-06" db="EMBL/GenBank/DDBJ databases">
        <title>Genomic Encyclopedia of Type Strains, Phase IV (KMG-V): Genome sequencing to study the core and pangenomes of soil and plant-associated prokaryotes.</title>
        <authorList>
            <person name="Whitman W."/>
        </authorList>
    </citation>
    <scope>NUCLEOTIDE SEQUENCE [LARGE SCALE GENOMIC DNA]</scope>
    <source>
        <strain evidence="3 4">BR 510</strain>
    </source>
</reference>
<dbReference type="RefSeq" id="WP_145666063.1">
    <property type="nucleotide sequence ID" value="NZ_VITK01000006.1"/>
</dbReference>
<proteinExistence type="predicted"/>
<gene>
    <name evidence="3" type="ORF">FBZ96_106297</name>
</gene>
<name>A0A560DJF5_9BRAD</name>
<organism evidence="3 4">
    <name type="scientific">Bradyrhizobium stylosanthis</name>
    <dbReference type="NCBI Taxonomy" id="1803665"/>
    <lineage>
        <taxon>Bacteria</taxon>
        <taxon>Pseudomonadati</taxon>
        <taxon>Pseudomonadota</taxon>
        <taxon>Alphaproteobacteria</taxon>
        <taxon>Hyphomicrobiales</taxon>
        <taxon>Nitrobacteraceae</taxon>
        <taxon>Bradyrhizobium</taxon>
    </lineage>
</organism>
<keyword evidence="2" id="KW-0732">Signal</keyword>
<feature type="region of interest" description="Disordered" evidence="1">
    <location>
        <begin position="32"/>
        <end position="63"/>
    </location>
</feature>
<feature type="chain" id="PRO_5021842433" description="Pentapeptide MXKDX repeat protein" evidence="2">
    <location>
        <begin position="34"/>
        <end position="95"/>
    </location>
</feature>